<sequence length="332" mass="34334">MRVDVLGAGIVGLTVGEELARRGHDVAVVDPQPAGGASYAAAGMLCPAAEVWHGEEELLRLGVASLGLWPALAARLGVALRRSGTLLVGYDAGDLQQVERQAALLHRHGHPVELLGRAGVRSAEPTLARVAGGALLPSEASVDPRAVCDALLDRVVLRGAPRPDAEVTVVATGSSLPEPWSGLVSGVRGEILRLRSDDPPRRTVRGWVGGEAVYLVPRGDGRVVLGATSEAHAAPPVVTAGGALRLLAAARALWPALDRAELVEGTARDRPATVDGLPLVGPSGVDGVVLAAGHYRHGVLLAPLTAQLVADHLDTGRVDPVLDPRRTMQGAR</sequence>
<dbReference type="Gene3D" id="3.30.9.10">
    <property type="entry name" value="D-Amino Acid Oxidase, subunit A, domain 2"/>
    <property type="match status" value="2"/>
</dbReference>
<evidence type="ECO:0000256" key="1">
    <source>
        <dbReference type="ARBA" id="ARBA00023002"/>
    </source>
</evidence>
<organism evidence="3 4">
    <name type="scientific">Nocardioides kongjuensis</name>
    <dbReference type="NCBI Taxonomy" id="349522"/>
    <lineage>
        <taxon>Bacteria</taxon>
        <taxon>Bacillati</taxon>
        <taxon>Actinomycetota</taxon>
        <taxon>Actinomycetes</taxon>
        <taxon>Propionibacteriales</taxon>
        <taxon>Nocardioidaceae</taxon>
        <taxon>Nocardioides</taxon>
    </lineage>
</organism>
<dbReference type="EMBL" id="JACCBF010000001">
    <property type="protein sequence ID" value="NYD33491.1"/>
    <property type="molecule type" value="Genomic_DNA"/>
</dbReference>
<dbReference type="Pfam" id="PF01266">
    <property type="entry name" value="DAO"/>
    <property type="match status" value="2"/>
</dbReference>
<feature type="domain" description="FAD dependent oxidoreductase" evidence="2">
    <location>
        <begin position="165"/>
        <end position="311"/>
    </location>
</feature>
<accession>A0A852RJ13</accession>
<dbReference type="InterPro" id="IPR006076">
    <property type="entry name" value="FAD-dep_OxRdtase"/>
</dbReference>
<dbReference type="EC" id="1.4.3.19" evidence="3"/>
<dbReference type="PANTHER" id="PTHR13847:SF289">
    <property type="entry name" value="GLYCINE OXIDASE"/>
    <property type="match status" value="1"/>
</dbReference>
<dbReference type="RefSeq" id="WP_179729522.1">
    <property type="nucleotide sequence ID" value="NZ_BAABEF010000001.1"/>
</dbReference>
<dbReference type="SUPFAM" id="SSF54373">
    <property type="entry name" value="FAD-linked reductases, C-terminal domain"/>
    <property type="match status" value="1"/>
</dbReference>
<dbReference type="Proteomes" id="UP000582231">
    <property type="component" value="Unassembled WGS sequence"/>
</dbReference>
<name>A0A852RJ13_9ACTN</name>
<evidence type="ECO:0000259" key="2">
    <source>
        <dbReference type="Pfam" id="PF01266"/>
    </source>
</evidence>
<proteinExistence type="predicted"/>
<gene>
    <name evidence="3" type="ORF">BJ958_005037</name>
</gene>
<protein>
    <submittedName>
        <fullName evidence="3">Glycine oxidase</fullName>
        <ecNumber evidence="3">1.4.3.19</ecNumber>
    </submittedName>
</protein>
<dbReference type="Gene3D" id="3.50.50.60">
    <property type="entry name" value="FAD/NAD(P)-binding domain"/>
    <property type="match status" value="2"/>
</dbReference>
<dbReference type="SUPFAM" id="SSF51905">
    <property type="entry name" value="FAD/NAD(P)-binding domain"/>
    <property type="match status" value="1"/>
</dbReference>
<evidence type="ECO:0000313" key="4">
    <source>
        <dbReference type="Proteomes" id="UP000582231"/>
    </source>
</evidence>
<evidence type="ECO:0000313" key="3">
    <source>
        <dbReference type="EMBL" id="NYD33491.1"/>
    </source>
</evidence>
<comment type="caution">
    <text evidence="3">The sequence shown here is derived from an EMBL/GenBank/DDBJ whole genome shotgun (WGS) entry which is preliminary data.</text>
</comment>
<dbReference type="GO" id="GO:0005737">
    <property type="term" value="C:cytoplasm"/>
    <property type="evidence" value="ECO:0007669"/>
    <property type="project" value="TreeGrafter"/>
</dbReference>
<keyword evidence="1 3" id="KW-0560">Oxidoreductase</keyword>
<dbReference type="GO" id="GO:0043799">
    <property type="term" value="F:glycine oxidase activity"/>
    <property type="evidence" value="ECO:0007669"/>
    <property type="project" value="UniProtKB-EC"/>
</dbReference>
<reference evidence="3 4" key="1">
    <citation type="submission" date="2020-07" db="EMBL/GenBank/DDBJ databases">
        <title>Sequencing the genomes of 1000 actinobacteria strains.</title>
        <authorList>
            <person name="Klenk H.-P."/>
        </authorList>
    </citation>
    <scope>NUCLEOTIDE SEQUENCE [LARGE SCALE GENOMIC DNA]</scope>
    <source>
        <strain evidence="3 4">DSM 19082</strain>
    </source>
</reference>
<keyword evidence="4" id="KW-1185">Reference proteome</keyword>
<dbReference type="AlphaFoldDB" id="A0A852RJ13"/>
<dbReference type="InterPro" id="IPR036188">
    <property type="entry name" value="FAD/NAD-bd_sf"/>
</dbReference>
<dbReference type="PANTHER" id="PTHR13847">
    <property type="entry name" value="SARCOSINE DEHYDROGENASE-RELATED"/>
    <property type="match status" value="1"/>
</dbReference>
<feature type="domain" description="FAD dependent oxidoreductase" evidence="2">
    <location>
        <begin position="5"/>
        <end position="160"/>
    </location>
</feature>